<dbReference type="Gene3D" id="1.10.10.1450">
    <property type="match status" value="1"/>
</dbReference>
<dbReference type="PANTHER" id="PTHR46060">
    <property type="entry name" value="MARINER MOS1 TRANSPOSASE-LIKE PROTEIN"/>
    <property type="match status" value="1"/>
</dbReference>
<reference evidence="2" key="1">
    <citation type="submission" date="2021-02" db="EMBL/GenBank/DDBJ databases">
        <authorList>
            <person name="Nowell W R."/>
        </authorList>
    </citation>
    <scope>NUCLEOTIDE SEQUENCE</scope>
</reference>
<name>A0A818F3P4_9BILA</name>
<dbReference type="GO" id="GO:0003676">
    <property type="term" value="F:nucleic acid binding"/>
    <property type="evidence" value="ECO:0007669"/>
    <property type="project" value="InterPro"/>
</dbReference>
<dbReference type="InterPro" id="IPR041426">
    <property type="entry name" value="Mos1_HTH"/>
</dbReference>
<dbReference type="Proteomes" id="UP000663872">
    <property type="component" value="Unassembled WGS sequence"/>
</dbReference>
<organism evidence="2 3">
    <name type="scientific">Rotaria socialis</name>
    <dbReference type="NCBI Taxonomy" id="392032"/>
    <lineage>
        <taxon>Eukaryota</taxon>
        <taxon>Metazoa</taxon>
        <taxon>Spiralia</taxon>
        <taxon>Gnathifera</taxon>
        <taxon>Rotifera</taxon>
        <taxon>Eurotatoria</taxon>
        <taxon>Bdelloidea</taxon>
        <taxon>Philodinida</taxon>
        <taxon>Philodinidae</taxon>
        <taxon>Rotaria</taxon>
    </lineage>
</organism>
<dbReference type="InterPro" id="IPR001888">
    <property type="entry name" value="Transposase_1"/>
</dbReference>
<feature type="domain" description="Mos1 transposase HTH" evidence="1">
    <location>
        <begin position="13"/>
        <end position="62"/>
    </location>
</feature>
<dbReference type="InterPro" id="IPR036397">
    <property type="entry name" value="RNaseH_sf"/>
</dbReference>
<dbReference type="Pfam" id="PF01359">
    <property type="entry name" value="Transposase_1"/>
    <property type="match status" value="1"/>
</dbReference>
<dbReference type="EMBL" id="CAJNYT010002454">
    <property type="protein sequence ID" value="CAF3468970.1"/>
    <property type="molecule type" value="Genomic_DNA"/>
</dbReference>
<proteinExistence type="predicted"/>
<dbReference type="InterPro" id="IPR036388">
    <property type="entry name" value="WH-like_DNA-bd_sf"/>
</dbReference>
<dbReference type="AlphaFoldDB" id="A0A818F3P4"/>
<protein>
    <recommendedName>
        <fullName evidence="1">Mos1 transposase HTH domain-containing protein</fullName>
    </recommendedName>
</protein>
<dbReference type="Pfam" id="PF17906">
    <property type="entry name" value="HTH_48"/>
    <property type="match status" value="1"/>
</dbReference>
<dbReference type="PANTHER" id="PTHR46060:SF1">
    <property type="entry name" value="MARINER MOS1 TRANSPOSASE-LIKE PROTEIN"/>
    <property type="match status" value="1"/>
</dbReference>
<dbReference type="InterPro" id="IPR052709">
    <property type="entry name" value="Transposase-MT_Hybrid"/>
</dbReference>
<evidence type="ECO:0000313" key="2">
    <source>
        <dbReference type="EMBL" id="CAF3468970.1"/>
    </source>
</evidence>
<dbReference type="Gene3D" id="3.30.420.10">
    <property type="entry name" value="Ribonuclease H-like superfamily/Ribonuclease H"/>
    <property type="match status" value="1"/>
</dbReference>
<accession>A0A818F3P4</accession>
<evidence type="ECO:0000313" key="3">
    <source>
        <dbReference type="Proteomes" id="UP000663872"/>
    </source>
</evidence>
<comment type="caution">
    <text evidence="2">The sequence shown here is derived from an EMBL/GenBank/DDBJ whole genome shotgun (WGS) entry which is preliminary data.</text>
</comment>
<dbReference type="Gene3D" id="1.10.10.10">
    <property type="entry name" value="Winged helix-like DNA-binding domain superfamily/Winged helix DNA-binding domain"/>
    <property type="match status" value="1"/>
</dbReference>
<evidence type="ECO:0000259" key="1">
    <source>
        <dbReference type="Pfam" id="PF17906"/>
    </source>
</evidence>
<sequence>MGADHELKMDLSRREIRVLLLHEFRMGRKATEAANNICSTMGEDILSIRTAQHWFNRFKNGDLELDDLPRPGKPLKVDVDLLKQLIEQDPRLTSRCLVEQLGCSHTAVEKHLNELDKKWRYGVWIPHELSPHQLQHRVDACVATPKADLHPKKVMLSVWSGVNGIIHWELLPNGCTITAELYYQQLDRVAEKLKGKQDRIYYLHDNAKPHVAKSAYEKLLKLGWITIPYPPYSPDLAPADYHLFRSLYHHLREKNFDDENDVKMDIINFFGQKSQDFYESGILSLPERRRQVIDSSGAYISES</sequence>
<gene>
    <name evidence="2" type="ORF">GRG538_LOCUS15505</name>
</gene>